<name>A0A7N4PWR8_SARHA</name>
<dbReference type="AlphaFoldDB" id="A0A7N4PWR8"/>
<evidence type="ECO:0000313" key="6">
    <source>
        <dbReference type="Ensembl" id="ENSSHAP00000043064.1"/>
    </source>
</evidence>
<proteinExistence type="inferred from homology"/>
<dbReference type="CDD" id="cd23699">
    <property type="entry name" value="At5g63150_CTD"/>
    <property type="match status" value="1"/>
</dbReference>
<dbReference type="FunCoup" id="A0A7N4PWR8">
    <property type="interactions" value="1219"/>
</dbReference>
<keyword evidence="2" id="KW-0496">Mitochondrion</keyword>
<reference evidence="6" key="2">
    <citation type="submission" date="2025-08" db="UniProtKB">
        <authorList>
            <consortium name="Ensembl"/>
        </authorList>
    </citation>
    <scope>IDENTIFICATION</scope>
</reference>
<dbReference type="PANTHER" id="PTHR32035">
    <property type="entry name" value="AURORA KINASE A-INTERACTING PROTEIN"/>
    <property type="match status" value="1"/>
</dbReference>
<comment type="similarity">
    <text evidence="3">Belongs to the mitochondrion-specific ribosomal protein mS38 family.</text>
</comment>
<sequence>PLSSLGQCPGQVRGGLRPPLGWLRGPQENGIVGRAHLWVGGGRTRLLFAVRVAVAWPWDPALCGQGRWACGRAGSLPVLPLSPGLKLGTDPPLGLQCRLPQRVTAKHSPSPRVDAESRAPSLGCCSGPGLAFDGHRALLPTGSCLSRLGPAGPPRVFGARCCFYSTWPTGRNGPAPQPQRRRDPELEEMLVPRKMSISPLESWLTARYLLPKPEVSSPGPRPRTVNLTLLYDCPPSEAGGGEELGEGGPWRAPRVHCKNVLKIRRRKMNHHKYRKLVKRTRFLRRKIREGRRKRKQIRFEKDLKRLWKRAGLKQAPEGWQSPKIYVKST</sequence>
<accession>A0A7N4PWR8</accession>
<keyword evidence="7" id="KW-1185">Reference proteome</keyword>
<dbReference type="Pfam" id="PF08213">
    <property type="entry name" value="COX24_C"/>
    <property type="match status" value="1"/>
</dbReference>
<reference evidence="6 7" key="1">
    <citation type="journal article" date="2011" name="Proc. Natl. Acad. Sci. U.S.A.">
        <title>Genetic diversity and population structure of the endangered marsupial Sarcophilus harrisii (Tasmanian devil).</title>
        <authorList>
            <person name="Miller W."/>
            <person name="Hayes V.M."/>
            <person name="Ratan A."/>
            <person name="Petersen D.C."/>
            <person name="Wittekindt N.E."/>
            <person name="Miller J."/>
            <person name="Walenz B."/>
            <person name="Knight J."/>
            <person name="Qi J."/>
            <person name="Zhao F."/>
            <person name="Wang Q."/>
            <person name="Bedoya-Reina O.C."/>
            <person name="Katiyar N."/>
            <person name="Tomsho L.P."/>
            <person name="Kasson L.M."/>
            <person name="Hardie R.A."/>
            <person name="Woodbridge P."/>
            <person name="Tindall E.A."/>
            <person name="Bertelsen M.F."/>
            <person name="Dixon D."/>
            <person name="Pyecroft S."/>
            <person name="Helgen K.M."/>
            <person name="Lesk A.M."/>
            <person name="Pringle T.H."/>
            <person name="Patterson N."/>
            <person name="Zhang Y."/>
            <person name="Kreiss A."/>
            <person name="Woods G.M."/>
            <person name="Jones M.E."/>
            <person name="Schuster S.C."/>
        </authorList>
    </citation>
    <scope>NUCLEOTIDE SEQUENCE [LARGE SCALE GENOMIC DNA]</scope>
</reference>
<dbReference type="InParanoid" id="A0A7N4PWR8"/>
<dbReference type="GO" id="GO:0005739">
    <property type="term" value="C:mitochondrion"/>
    <property type="evidence" value="ECO:0007669"/>
    <property type="project" value="UniProtKB-SubCell"/>
</dbReference>
<evidence type="ECO:0000256" key="3">
    <source>
        <dbReference type="ARBA" id="ARBA00035647"/>
    </source>
</evidence>
<dbReference type="Ensembl" id="ENSSHAT00000030993.1">
    <property type="protein sequence ID" value="ENSSHAP00000043064.1"/>
    <property type="gene ID" value="ENSSHAG00000030603.1"/>
</dbReference>
<reference evidence="6" key="3">
    <citation type="submission" date="2025-09" db="UniProtKB">
        <authorList>
            <consortium name="Ensembl"/>
        </authorList>
    </citation>
    <scope>IDENTIFICATION</scope>
</reference>
<evidence type="ECO:0000259" key="5">
    <source>
        <dbReference type="SMART" id="SM01155"/>
    </source>
</evidence>
<dbReference type="SMART" id="SM01155">
    <property type="entry name" value="DUF1713"/>
    <property type="match status" value="1"/>
</dbReference>
<organism evidence="6 7">
    <name type="scientific">Sarcophilus harrisii</name>
    <name type="common">Tasmanian devil</name>
    <name type="synonym">Sarcophilus laniarius</name>
    <dbReference type="NCBI Taxonomy" id="9305"/>
    <lineage>
        <taxon>Eukaryota</taxon>
        <taxon>Metazoa</taxon>
        <taxon>Chordata</taxon>
        <taxon>Craniata</taxon>
        <taxon>Vertebrata</taxon>
        <taxon>Euteleostomi</taxon>
        <taxon>Mammalia</taxon>
        <taxon>Metatheria</taxon>
        <taxon>Dasyuromorphia</taxon>
        <taxon>Dasyuridae</taxon>
        <taxon>Sarcophilus</taxon>
    </lineage>
</organism>
<dbReference type="GeneTree" id="ENSGT00390000012802"/>
<comment type="subcellular location">
    <subcellularLocation>
        <location evidence="1">Mitochondrion</location>
    </subcellularLocation>
</comment>
<dbReference type="PANTHER" id="PTHR32035:SF3">
    <property type="entry name" value="SMALL RIBOSOMAL SUBUNIT PROTEIN MS38"/>
    <property type="match status" value="1"/>
</dbReference>
<evidence type="ECO:0000256" key="2">
    <source>
        <dbReference type="ARBA" id="ARBA00023128"/>
    </source>
</evidence>
<evidence type="ECO:0000256" key="1">
    <source>
        <dbReference type="ARBA" id="ARBA00004173"/>
    </source>
</evidence>
<dbReference type="Proteomes" id="UP000007648">
    <property type="component" value="Unassembled WGS sequence"/>
</dbReference>
<evidence type="ECO:0000313" key="7">
    <source>
        <dbReference type="Proteomes" id="UP000007648"/>
    </source>
</evidence>
<evidence type="ECO:0000256" key="4">
    <source>
        <dbReference type="ARBA" id="ARBA00035682"/>
    </source>
</evidence>
<gene>
    <name evidence="6" type="primary">AURKAIP1</name>
</gene>
<feature type="domain" description="Ribosomal protein mS38 C-terminal" evidence="5">
    <location>
        <begin position="256"/>
        <end position="289"/>
    </location>
</feature>
<protein>
    <recommendedName>
        <fullName evidence="4">Small ribosomal subunit protein mS38</fullName>
    </recommendedName>
</protein>
<dbReference type="InterPro" id="IPR013177">
    <property type="entry name" value="Ribosomal_mS38_C"/>
</dbReference>